<keyword evidence="3" id="KW-1185">Reference proteome</keyword>
<organism evidence="2 3">
    <name type="scientific">Stylonychia lemnae</name>
    <name type="common">Ciliate</name>
    <dbReference type="NCBI Taxonomy" id="5949"/>
    <lineage>
        <taxon>Eukaryota</taxon>
        <taxon>Sar</taxon>
        <taxon>Alveolata</taxon>
        <taxon>Ciliophora</taxon>
        <taxon>Intramacronucleata</taxon>
        <taxon>Spirotrichea</taxon>
        <taxon>Stichotrichia</taxon>
        <taxon>Sporadotrichida</taxon>
        <taxon>Oxytrichidae</taxon>
        <taxon>Stylonychinae</taxon>
        <taxon>Stylonychia</taxon>
    </lineage>
</organism>
<dbReference type="Proteomes" id="UP000039865">
    <property type="component" value="Unassembled WGS sequence"/>
</dbReference>
<protein>
    <submittedName>
        <fullName evidence="2">Uncharacterized protein</fullName>
    </submittedName>
</protein>
<name>A0A078AJX1_STYLE</name>
<evidence type="ECO:0000256" key="1">
    <source>
        <dbReference type="SAM" id="Coils"/>
    </source>
</evidence>
<proteinExistence type="predicted"/>
<gene>
    <name evidence="2" type="primary">Contig11103.g11865</name>
    <name evidence="2" type="ORF">STYLEM_10112</name>
</gene>
<dbReference type="InParanoid" id="A0A078AJX1"/>
<accession>A0A078AJX1</accession>
<feature type="coiled-coil region" evidence="1">
    <location>
        <begin position="445"/>
        <end position="473"/>
    </location>
</feature>
<sequence>MNQTSKLNQDISPFRSRNNLLNPHVSLRALAFLSSNRGGPNIICSTQSTTPRRQIKQLNNFVCTQNQIKTQLKKFETHQNLSKTKDIPLVNKGIQKHMLKMHNKTCNDEIFEEDHIGSSQIQSRSSSTSISSQPFASNRKEIDIDKVKIDTQMFYRNNENNEVILMPSKRYRQMDYFPHFMILDNQVIHSKIRDKSNDVDCANKRNKQRKLQKKFVRDQVSLLMYKDTKDMSTMEIEQFYNEQSTRKFETQIQQSPSLQASRSANLLIPCSLSKFKNNLTLLDDFSNYSDSSSSIDSVMPRDVQFKKQYRNQLRKQHQQRKAKEQAVLRQINMNQIVRSMTINKNQKSVNKLLKSQNSRRDSSTQDDFGKERCSSFIVDQFFPRKSSFVKIQQDKLKLNKEKLQIQQAIIPDHQKTQREKLRQKLDAQIVKITNDQKVKLKIFKIAADEAEIKKLKKEKLQAFQNKIQEIALKQKAFQGQRILNIVINQKKGENKSSKSQSEASNKNERRTVQIKIDMNKYKAPNIEQFLPKIL</sequence>
<keyword evidence="1" id="KW-0175">Coiled coil</keyword>
<dbReference type="AlphaFoldDB" id="A0A078AJX1"/>
<reference evidence="2 3" key="1">
    <citation type="submission" date="2014-06" db="EMBL/GenBank/DDBJ databases">
        <authorList>
            <person name="Swart Estienne"/>
        </authorList>
    </citation>
    <scope>NUCLEOTIDE SEQUENCE [LARGE SCALE GENOMIC DNA]</scope>
    <source>
        <strain evidence="2 3">130c</strain>
    </source>
</reference>
<evidence type="ECO:0000313" key="2">
    <source>
        <dbReference type="EMBL" id="CDW81103.1"/>
    </source>
</evidence>
<dbReference type="EMBL" id="CCKQ01009601">
    <property type="protein sequence ID" value="CDW81103.1"/>
    <property type="molecule type" value="Genomic_DNA"/>
</dbReference>
<evidence type="ECO:0000313" key="3">
    <source>
        <dbReference type="Proteomes" id="UP000039865"/>
    </source>
</evidence>